<comment type="catalytic activity">
    <reaction evidence="12 13">
        <text>a 2'-deoxyribonucleoside 5'-diphosphate + [thioredoxin]-disulfide + H2O = a ribonucleoside 5'-diphosphate + [thioredoxin]-dithiol</text>
        <dbReference type="Rhea" id="RHEA:23252"/>
        <dbReference type="Rhea" id="RHEA-COMP:10698"/>
        <dbReference type="Rhea" id="RHEA-COMP:10700"/>
        <dbReference type="ChEBI" id="CHEBI:15377"/>
        <dbReference type="ChEBI" id="CHEBI:29950"/>
        <dbReference type="ChEBI" id="CHEBI:50058"/>
        <dbReference type="ChEBI" id="CHEBI:57930"/>
        <dbReference type="ChEBI" id="CHEBI:73316"/>
        <dbReference type="EC" id="1.17.4.1"/>
    </reaction>
</comment>
<dbReference type="Gene3D" id="3.20.70.20">
    <property type="match status" value="1"/>
</dbReference>
<evidence type="ECO:0000256" key="12">
    <source>
        <dbReference type="ARBA" id="ARBA00047754"/>
    </source>
</evidence>
<evidence type="ECO:0000256" key="13">
    <source>
        <dbReference type="RuleBase" id="RU364064"/>
    </source>
</evidence>
<feature type="region of interest" description="Disordered" evidence="14">
    <location>
        <begin position="639"/>
        <end position="670"/>
    </location>
</feature>
<dbReference type="Pfam" id="PF12637">
    <property type="entry name" value="TSCPD"/>
    <property type="match status" value="1"/>
</dbReference>
<dbReference type="CDD" id="cd02888">
    <property type="entry name" value="RNR_II_dimer"/>
    <property type="match status" value="1"/>
</dbReference>
<gene>
    <name evidence="18" type="ORF">FLT43_07380</name>
    <name evidence="17" type="ORF">M5W83_18115</name>
</gene>
<comment type="cofactor">
    <cofactor evidence="1 13">
        <name>adenosylcob(III)alamin</name>
        <dbReference type="ChEBI" id="CHEBI:18408"/>
    </cofactor>
</comment>
<evidence type="ECO:0000256" key="9">
    <source>
        <dbReference type="ARBA" id="ARBA00023157"/>
    </source>
</evidence>
<dbReference type="PANTHER" id="PTHR43371">
    <property type="entry name" value="VITAMIN B12-DEPENDENT RIBONUCLEOTIDE REDUCTASE"/>
    <property type="match status" value="1"/>
</dbReference>
<evidence type="ECO:0000256" key="14">
    <source>
        <dbReference type="SAM" id="MobiDB-lite"/>
    </source>
</evidence>
<keyword evidence="20" id="KW-1185">Reference proteome</keyword>
<evidence type="ECO:0000256" key="8">
    <source>
        <dbReference type="ARBA" id="ARBA00023002"/>
    </source>
</evidence>
<dbReference type="InterPro" id="IPR050862">
    <property type="entry name" value="RdRp_reductase_class-2"/>
</dbReference>
<dbReference type="InterPro" id="IPR000788">
    <property type="entry name" value="RNR_lg_C"/>
</dbReference>
<evidence type="ECO:0000256" key="10">
    <source>
        <dbReference type="ARBA" id="ARBA00023285"/>
    </source>
</evidence>
<dbReference type="EC" id="1.17.4.1" evidence="3 13"/>
<keyword evidence="8 13" id="KW-0560">Oxidoreductase</keyword>
<dbReference type="SUPFAM" id="SSF51998">
    <property type="entry name" value="PFL-like glycyl radical enzymes"/>
    <property type="match status" value="1"/>
</dbReference>
<dbReference type="GO" id="GO:0004748">
    <property type="term" value="F:ribonucleoside-diphosphate reductase activity, thioredoxin disulfide as acceptor"/>
    <property type="evidence" value="ECO:0007669"/>
    <property type="project" value="UniProtKB-EC"/>
</dbReference>
<comment type="similarity">
    <text evidence="2 13">Belongs to the ribonucleoside diphosphate reductase class-2 family.</text>
</comment>
<evidence type="ECO:0000256" key="1">
    <source>
        <dbReference type="ARBA" id="ARBA00001922"/>
    </source>
</evidence>
<dbReference type="EMBL" id="JAMDMM010000032">
    <property type="protein sequence ID" value="MCY9609063.1"/>
    <property type="molecule type" value="Genomic_DNA"/>
</dbReference>
<dbReference type="GO" id="GO:0071897">
    <property type="term" value="P:DNA biosynthetic process"/>
    <property type="evidence" value="ECO:0007669"/>
    <property type="project" value="UniProtKB-KW"/>
</dbReference>
<dbReference type="PANTHER" id="PTHR43371:SF1">
    <property type="entry name" value="RIBONUCLEOSIDE-DIPHOSPHATE REDUCTASE"/>
    <property type="match status" value="1"/>
</dbReference>
<evidence type="ECO:0000256" key="4">
    <source>
        <dbReference type="ARBA" id="ARBA00014409"/>
    </source>
</evidence>
<organism evidence="18 19">
    <name type="scientific">Paenibacillus thiaminolyticus</name>
    <name type="common">Bacillus thiaminolyticus</name>
    <dbReference type="NCBI Taxonomy" id="49283"/>
    <lineage>
        <taxon>Bacteria</taxon>
        <taxon>Bacillati</taxon>
        <taxon>Bacillota</taxon>
        <taxon>Bacilli</taxon>
        <taxon>Bacillales</taxon>
        <taxon>Paenibacillaceae</taxon>
        <taxon>Paenibacillus</taxon>
    </lineage>
</organism>
<dbReference type="InterPro" id="IPR013344">
    <property type="entry name" value="RNR_NrdJ/NrdZ"/>
</dbReference>
<feature type="domain" description="TSCPD" evidence="16">
    <location>
        <begin position="689"/>
        <end position="796"/>
    </location>
</feature>
<evidence type="ECO:0000256" key="5">
    <source>
        <dbReference type="ARBA" id="ARBA00022628"/>
    </source>
</evidence>
<feature type="domain" description="Ribonucleotide reductase large subunit C-terminal" evidence="15">
    <location>
        <begin position="146"/>
        <end position="629"/>
    </location>
</feature>
<evidence type="ECO:0000256" key="3">
    <source>
        <dbReference type="ARBA" id="ARBA00012274"/>
    </source>
</evidence>
<dbReference type="InterPro" id="IPR024434">
    <property type="entry name" value="TSCPD_dom"/>
</dbReference>
<proteinExistence type="inferred from homology"/>
<dbReference type="GeneID" id="76995794"/>
<sequence length="862" mass="94529">MNTGHKQRLEGLSEKIFLDRYAWKDADTNNTKVGDVVLVLTKDDPKFPAKEVGEVVERNGRFVSVKLRSGEVVQSTVEKLTLTIEKTPEEMWDRLAAAMASVEPTPEKQNEWTEKFRYILDDWKLVPGGRIAAGAGASEELTLFNCYVIPSPKDSRGGIMETLSEMTEIMARGGGVGINLSSLRPRRAIVRGVNGSSSGAVSWGGLFSYTTGLIEQGGSRRGALMLMMNDWHPDVVDFITVKQTMGQVTNANLSVCVSNGFMKAVKEDLDWELVFPDTSDPEYDELWDGDLDKWKQAGKAVIPYRTVKAREVWHTIIESAWKSAEPGVVFMEYYNQMSNSWYFNPIICTNPCGEQGLPGWGVCNLSALNLSKFYDEEKHDVAWDELSTVTRYAVRFLDNVIDKTPYHFEENKENQQNERRVGLGSMGLAELMIKLGIRYGSPESLEFLDKLFGFIARESYLASAEIAGEKGAFPAFETEPYLQSGFMKNMLEVYPEVGEAIRQQGMRNVTVITQAPTGSTGTMVGTSTGIEPYFAFKYFRQSRLGFDEQFVPIAQEWMDAHPGQELPDYFITAMALSAEDHIRAQAAIQRWVDSSISKTANCPNDFTVEETKRLYELAFDLGCKGVTIYRDGSRDVQVLSTDKGDNKEDGQADQTEAGTPAEEEAAEAPAVPVAMQTASPNNPAGSNVYKRRPQVLRGATYKVNTPFGMAYITINDMNGIPGEIFLNVGKAGSDVFAMAEALGRVCSLFLRYGDHGNKVELLIKHLKGIGGSGAIGFGANRVESIADAVAKALEIHQQEALGLGAETDPAPIAATIEAPVIGLKESGSASASRDLCPSCGTASLLNVEGCKTCANCGYSRCS</sequence>
<evidence type="ECO:0000259" key="16">
    <source>
        <dbReference type="Pfam" id="PF12637"/>
    </source>
</evidence>
<dbReference type="GO" id="GO:0031419">
    <property type="term" value="F:cobalamin binding"/>
    <property type="evidence" value="ECO:0007669"/>
    <property type="project" value="UniProtKB-KW"/>
</dbReference>
<evidence type="ECO:0000256" key="6">
    <source>
        <dbReference type="ARBA" id="ARBA00022634"/>
    </source>
</evidence>
<reference evidence="18 19" key="1">
    <citation type="submission" date="2019-07" db="EMBL/GenBank/DDBJ databases">
        <title>Paenibacillus thiaminolyticus NRRL B-4156.</title>
        <authorList>
            <person name="Hehnly C."/>
            <person name="Zhang L."/>
        </authorList>
    </citation>
    <scope>NUCLEOTIDE SEQUENCE [LARGE SCALE GENOMIC DNA]</scope>
    <source>
        <strain evidence="18 19">NRRL B-4156</strain>
    </source>
</reference>
<evidence type="ECO:0000256" key="7">
    <source>
        <dbReference type="ARBA" id="ARBA00022741"/>
    </source>
</evidence>
<dbReference type="RefSeq" id="WP_087442320.1">
    <property type="nucleotide sequence ID" value="NZ_CABMNB010000025.1"/>
</dbReference>
<dbReference type="GO" id="GO:0000166">
    <property type="term" value="F:nucleotide binding"/>
    <property type="evidence" value="ECO:0007669"/>
    <property type="project" value="UniProtKB-KW"/>
</dbReference>
<name>A0AAP9DSI4_PANTH</name>
<dbReference type="EMBL" id="CP041405">
    <property type="protein sequence ID" value="QDM43352.1"/>
    <property type="molecule type" value="Genomic_DNA"/>
</dbReference>
<accession>A0AAP9DSI4</accession>
<keyword evidence="7 13" id="KW-0547">Nucleotide-binding</keyword>
<evidence type="ECO:0000256" key="11">
    <source>
        <dbReference type="ARBA" id="ARBA00025437"/>
    </source>
</evidence>
<keyword evidence="5 13" id="KW-0846">Cobalamin</keyword>
<evidence type="ECO:0000256" key="2">
    <source>
        <dbReference type="ARBA" id="ARBA00007405"/>
    </source>
</evidence>
<dbReference type="Pfam" id="PF02867">
    <property type="entry name" value="Ribonuc_red_lgC"/>
    <property type="match status" value="1"/>
</dbReference>
<keyword evidence="10 13" id="KW-0170">Cobalt</keyword>
<reference evidence="17 20" key="2">
    <citation type="submission" date="2022-05" db="EMBL/GenBank/DDBJ databases">
        <title>Genome Sequencing of Bee-Associated Microbes.</title>
        <authorList>
            <person name="Dunlap C."/>
        </authorList>
    </citation>
    <scope>NUCLEOTIDE SEQUENCE [LARGE SCALE GENOMIC DNA]</scope>
    <source>
        <strain evidence="17 20">NRRL B-14613</strain>
    </source>
</reference>
<dbReference type="NCBIfam" id="TIGR02504">
    <property type="entry name" value="NrdJ_Z"/>
    <property type="match status" value="1"/>
</dbReference>
<keyword evidence="9" id="KW-1015">Disulfide bond</keyword>
<evidence type="ECO:0000313" key="17">
    <source>
        <dbReference type="EMBL" id="MCY9609063.1"/>
    </source>
</evidence>
<evidence type="ECO:0000313" key="19">
    <source>
        <dbReference type="Proteomes" id="UP000315377"/>
    </source>
</evidence>
<comment type="function">
    <text evidence="11 13">Catalyzes the reduction of ribonucleotides to deoxyribonucleotides. May function to provide a pool of deoxyribonucleotide precursors for DNA repair during oxygen limitation and/or for immediate growth after restoration of oxygen.</text>
</comment>
<dbReference type="Proteomes" id="UP001209276">
    <property type="component" value="Unassembled WGS sequence"/>
</dbReference>
<dbReference type="PRINTS" id="PR01183">
    <property type="entry name" value="RIBORDTASEM1"/>
</dbReference>
<evidence type="ECO:0000259" key="15">
    <source>
        <dbReference type="Pfam" id="PF02867"/>
    </source>
</evidence>
<evidence type="ECO:0000313" key="20">
    <source>
        <dbReference type="Proteomes" id="UP001209276"/>
    </source>
</evidence>
<dbReference type="Proteomes" id="UP000315377">
    <property type="component" value="Chromosome"/>
</dbReference>
<keyword evidence="6 13" id="KW-0237">DNA synthesis</keyword>
<protein>
    <recommendedName>
        <fullName evidence="4 13">Vitamin B12-dependent ribonucleotide reductase</fullName>
        <ecNumber evidence="3 13">1.17.4.1</ecNumber>
    </recommendedName>
</protein>
<dbReference type="AlphaFoldDB" id="A0AAP9DSI4"/>
<evidence type="ECO:0000313" key="18">
    <source>
        <dbReference type="EMBL" id="QDM43352.1"/>
    </source>
</evidence>